<evidence type="ECO:0000313" key="3">
    <source>
        <dbReference type="Proteomes" id="UP001442494"/>
    </source>
</evidence>
<accession>A0ABV0JV50</accession>
<keyword evidence="3" id="KW-1185">Reference proteome</keyword>
<feature type="region of interest" description="Disordered" evidence="1">
    <location>
        <begin position="1"/>
        <end position="25"/>
    </location>
</feature>
<dbReference type="Proteomes" id="UP001442494">
    <property type="component" value="Unassembled WGS sequence"/>
</dbReference>
<evidence type="ECO:0008006" key="4">
    <source>
        <dbReference type="Google" id="ProtNLM"/>
    </source>
</evidence>
<dbReference type="EMBL" id="JAMPKK010000059">
    <property type="protein sequence ID" value="MEP0867095.1"/>
    <property type="molecule type" value="Genomic_DNA"/>
</dbReference>
<gene>
    <name evidence="2" type="ORF">NDI37_21830</name>
</gene>
<evidence type="ECO:0000313" key="2">
    <source>
        <dbReference type="EMBL" id="MEP0867095.1"/>
    </source>
</evidence>
<reference evidence="2 3" key="1">
    <citation type="submission" date="2022-04" db="EMBL/GenBank/DDBJ databases">
        <title>Positive selection, recombination, and allopatry shape intraspecific diversity of widespread and dominant cyanobacteria.</title>
        <authorList>
            <person name="Wei J."/>
            <person name="Shu W."/>
            <person name="Hu C."/>
        </authorList>
    </citation>
    <scope>NUCLEOTIDE SEQUENCE [LARGE SCALE GENOMIC DNA]</scope>
    <source>
        <strain evidence="2 3">GB2-A5</strain>
    </source>
</reference>
<proteinExistence type="predicted"/>
<protein>
    <recommendedName>
        <fullName evidence="4">Ribbon-helix-helix protein CopG domain-containing protein</fullName>
    </recommendedName>
</protein>
<sequence>MTTEKGGAPKGTVNNPNGKNQYAGELAEKPLTVRLHKDIDAALREIPSEERNALIREAAASALNKWKRLQKRKSHP</sequence>
<evidence type="ECO:0000256" key="1">
    <source>
        <dbReference type="SAM" id="MobiDB-lite"/>
    </source>
</evidence>
<dbReference type="RefSeq" id="WP_190417125.1">
    <property type="nucleotide sequence ID" value="NZ_JAMPKK010000059.1"/>
</dbReference>
<name>A0ABV0JV50_9CYAN</name>
<organism evidence="2 3">
    <name type="scientific">Funiculus sociatus GB2-A5</name>
    <dbReference type="NCBI Taxonomy" id="2933946"/>
    <lineage>
        <taxon>Bacteria</taxon>
        <taxon>Bacillati</taxon>
        <taxon>Cyanobacteriota</taxon>
        <taxon>Cyanophyceae</taxon>
        <taxon>Coleofasciculales</taxon>
        <taxon>Coleofasciculaceae</taxon>
        <taxon>Funiculus</taxon>
    </lineage>
</organism>
<comment type="caution">
    <text evidence="2">The sequence shown here is derived from an EMBL/GenBank/DDBJ whole genome shotgun (WGS) entry which is preliminary data.</text>
</comment>